<dbReference type="Proteomes" id="UP001525968">
    <property type="component" value="Unassembled WGS sequence"/>
</dbReference>
<comment type="caution">
    <text evidence="2">The sequence shown here is derived from an EMBL/GenBank/DDBJ whole genome shotgun (WGS) entry which is preliminary data.</text>
</comment>
<organism evidence="2 3">
    <name type="scientific">Acidovorax bellezanensis</name>
    <dbReference type="NCBI Taxonomy" id="2976702"/>
    <lineage>
        <taxon>Bacteria</taxon>
        <taxon>Pseudomonadati</taxon>
        <taxon>Pseudomonadota</taxon>
        <taxon>Betaproteobacteria</taxon>
        <taxon>Burkholderiales</taxon>
        <taxon>Comamonadaceae</taxon>
        <taxon>Acidovorax</taxon>
    </lineage>
</organism>
<sequence length="159" mass="16739">MPLSSLLSLRRVAALLCLAAGLGAAYAGRAHAQTTCTDAADTSQRELLGHWTAQFATPAAQASPLQALPTTAQLELTPHPELLASVRGRVLRPGTQALVAGDVDDGDFTLEESVNGKNISATWIGQVVQGSCGKEIRGTWSQEQPPLTLSFVLRKQPSP</sequence>
<dbReference type="EMBL" id="JAODYH010000010">
    <property type="protein sequence ID" value="MCT9812576.1"/>
    <property type="molecule type" value="Genomic_DNA"/>
</dbReference>
<accession>A0ABT2PQ40</accession>
<evidence type="ECO:0000313" key="2">
    <source>
        <dbReference type="EMBL" id="MCT9812576.1"/>
    </source>
</evidence>
<proteinExistence type="predicted"/>
<evidence type="ECO:0000313" key="3">
    <source>
        <dbReference type="Proteomes" id="UP001525968"/>
    </source>
</evidence>
<reference evidence="2 3" key="1">
    <citation type="submission" date="2022-09" db="EMBL/GenBank/DDBJ databases">
        <title>Draft genome of isolate Be4.</title>
        <authorList>
            <person name="Sanchez-Castro I."/>
            <person name="Martinez-Rodriguez P."/>
            <person name="Descostes M."/>
            <person name="Merroun M."/>
        </authorList>
    </citation>
    <scope>NUCLEOTIDE SEQUENCE [LARGE SCALE GENOMIC DNA]</scope>
    <source>
        <strain evidence="2 3">Be4</strain>
    </source>
</reference>
<keyword evidence="1" id="KW-0732">Signal</keyword>
<evidence type="ECO:0000256" key="1">
    <source>
        <dbReference type="SAM" id="SignalP"/>
    </source>
</evidence>
<dbReference type="RefSeq" id="WP_261501821.1">
    <property type="nucleotide sequence ID" value="NZ_JAODYH010000010.1"/>
</dbReference>
<feature type="signal peptide" evidence="1">
    <location>
        <begin position="1"/>
        <end position="32"/>
    </location>
</feature>
<keyword evidence="3" id="KW-1185">Reference proteome</keyword>
<name>A0ABT2PQ40_9BURK</name>
<feature type="chain" id="PRO_5045250180" evidence="1">
    <location>
        <begin position="33"/>
        <end position="159"/>
    </location>
</feature>
<protein>
    <submittedName>
        <fullName evidence="2">Uncharacterized protein</fullName>
    </submittedName>
</protein>
<gene>
    <name evidence="2" type="ORF">N0K08_18250</name>
</gene>